<gene>
    <name evidence="1" type="ORF">U8465_22765</name>
</gene>
<evidence type="ECO:0000313" key="2">
    <source>
        <dbReference type="Proteomes" id="UP001304050"/>
    </source>
</evidence>
<reference evidence="1" key="1">
    <citation type="submission" date="2023-12" db="EMBL/GenBank/DDBJ databases">
        <title>Diversity of Rhizobium in root nodule of phaseolus vulgaris.</title>
        <authorList>
            <person name="Wang H."/>
        </authorList>
    </citation>
    <scope>NUCLEOTIDE SEQUENCE</scope>
    <source>
        <strain evidence="1">MJ31</strain>
    </source>
</reference>
<proteinExistence type="predicted"/>
<name>A0ACC6N3E1_9HYPH</name>
<sequence length="73" mass="7783">MPAFYWRLLECAAELDPAYALAHGNAAMCHHCLFLHAGSLEANHAALIDYARAAILHGQDNAAPLIPAEAASE</sequence>
<comment type="caution">
    <text evidence="1">The sequence shown here is derived from an EMBL/GenBank/DDBJ whole genome shotgun (WGS) entry which is preliminary data.</text>
</comment>
<keyword evidence="2" id="KW-1185">Reference proteome</keyword>
<evidence type="ECO:0000313" key="1">
    <source>
        <dbReference type="EMBL" id="MEA3519893.1"/>
    </source>
</evidence>
<protein>
    <submittedName>
        <fullName evidence="1">Uncharacterized protein</fullName>
    </submittedName>
</protein>
<dbReference type="EMBL" id="JAYESG010000012">
    <property type="protein sequence ID" value="MEA3519893.1"/>
    <property type="molecule type" value="Genomic_DNA"/>
</dbReference>
<organism evidence="1 2">
    <name type="scientific">Rhizobium mulingense</name>
    <dbReference type="NCBI Taxonomy" id="3031128"/>
    <lineage>
        <taxon>Bacteria</taxon>
        <taxon>Pseudomonadati</taxon>
        <taxon>Pseudomonadota</taxon>
        <taxon>Alphaproteobacteria</taxon>
        <taxon>Hyphomicrobiales</taxon>
        <taxon>Rhizobiaceae</taxon>
        <taxon>Rhizobium/Agrobacterium group</taxon>
        <taxon>Rhizobium</taxon>
    </lineage>
</organism>
<accession>A0ACC6N3E1</accession>
<dbReference type="Proteomes" id="UP001304050">
    <property type="component" value="Unassembled WGS sequence"/>
</dbReference>